<dbReference type="Gene3D" id="3.30.70.120">
    <property type="match status" value="1"/>
</dbReference>
<name>A0A7X2S389_9BACI</name>
<feature type="binding site" evidence="5">
    <location>
        <position position="107"/>
    </location>
    <ligand>
        <name>a divalent metal cation</name>
        <dbReference type="ChEBI" id="CHEBI:60240"/>
        <label>1</label>
    </ligand>
</feature>
<dbReference type="EMBL" id="WMIB01000001">
    <property type="protein sequence ID" value="MTH52450.1"/>
    <property type="molecule type" value="Genomic_DNA"/>
</dbReference>
<gene>
    <name evidence="6" type="ORF">GKZ89_03450</name>
</gene>
<dbReference type="RefSeq" id="WP_155110950.1">
    <property type="nucleotide sequence ID" value="NZ_WMIB01000001.1"/>
</dbReference>
<protein>
    <recommendedName>
        <fullName evidence="2 4">GTP cyclohydrolase 1 type 2 homolog</fullName>
    </recommendedName>
</protein>
<comment type="similarity">
    <text evidence="1 4">Belongs to the GTP cyclohydrolase I type 2/NIF3 family.</text>
</comment>
<dbReference type="GO" id="GO:0005737">
    <property type="term" value="C:cytoplasm"/>
    <property type="evidence" value="ECO:0007669"/>
    <property type="project" value="TreeGrafter"/>
</dbReference>
<evidence type="ECO:0000256" key="4">
    <source>
        <dbReference type="PIRNR" id="PIRNR037489"/>
    </source>
</evidence>
<dbReference type="InterPro" id="IPR002678">
    <property type="entry name" value="DUF34/NIF3"/>
</dbReference>
<reference evidence="6 7" key="1">
    <citation type="journal article" date="2017" name="Int. J. Syst. Evol. Microbiol.">
        <title>Bacillus mangrovi sp. nov., isolated from a sediment sample from a mangrove forest.</title>
        <authorList>
            <person name="Gupta V."/>
            <person name="Singh P.K."/>
            <person name="Korpole S."/>
            <person name="Tanuku N.R.S."/>
            <person name="Pinnaka A.K."/>
        </authorList>
    </citation>
    <scope>NUCLEOTIDE SEQUENCE [LARGE SCALE GENOMIC DNA]</scope>
    <source>
        <strain evidence="6 7">KCTC 33872</strain>
    </source>
</reference>
<dbReference type="InterPro" id="IPR015867">
    <property type="entry name" value="N-reg_PII/ATP_PRibTrfase_C"/>
</dbReference>
<dbReference type="SUPFAM" id="SSF102705">
    <property type="entry name" value="NIF3 (NGG1p interacting factor 3)-like"/>
    <property type="match status" value="1"/>
</dbReference>
<dbReference type="NCBIfam" id="TIGR00486">
    <property type="entry name" value="YbgI_SA1388"/>
    <property type="match status" value="1"/>
</dbReference>
<evidence type="ECO:0000256" key="1">
    <source>
        <dbReference type="ARBA" id="ARBA00006964"/>
    </source>
</evidence>
<dbReference type="FunFam" id="3.40.1390.30:FF:000001">
    <property type="entry name" value="GTP cyclohydrolase 1 type 2"/>
    <property type="match status" value="1"/>
</dbReference>
<feature type="binding site" evidence="5">
    <location>
        <position position="333"/>
    </location>
    <ligand>
        <name>a divalent metal cation</name>
        <dbReference type="ChEBI" id="CHEBI:60240"/>
        <label>1</label>
    </ligand>
</feature>
<dbReference type="Proteomes" id="UP000434639">
    <property type="component" value="Unassembled WGS sequence"/>
</dbReference>
<evidence type="ECO:0000256" key="2">
    <source>
        <dbReference type="ARBA" id="ARBA00022112"/>
    </source>
</evidence>
<evidence type="ECO:0000313" key="7">
    <source>
        <dbReference type="Proteomes" id="UP000434639"/>
    </source>
</evidence>
<accession>A0A7X2S389</accession>
<feature type="binding site" evidence="5">
    <location>
        <position position="68"/>
    </location>
    <ligand>
        <name>a divalent metal cation</name>
        <dbReference type="ChEBI" id="CHEBI:60240"/>
        <label>1</label>
    </ligand>
</feature>
<organism evidence="6 7">
    <name type="scientific">Metabacillus mangrovi</name>
    <dbReference type="NCBI Taxonomy" id="1491830"/>
    <lineage>
        <taxon>Bacteria</taxon>
        <taxon>Bacillati</taxon>
        <taxon>Bacillota</taxon>
        <taxon>Bacilli</taxon>
        <taxon>Bacillales</taxon>
        <taxon>Bacillaceae</taxon>
        <taxon>Metabacillus</taxon>
    </lineage>
</organism>
<evidence type="ECO:0000256" key="3">
    <source>
        <dbReference type="ARBA" id="ARBA00022723"/>
    </source>
</evidence>
<dbReference type="OrthoDB" id="9792792at2"/>
<dbReference type="InterPro" id="IPR036069">
    <property type="entry name" value="DUF34/NIF3_sf"/>
</dbReference>
<dbReference type="GO" id="GO:0046872">
    <property type="term" value="F:metal ion binding"/>
    <property type="evidence" value="ECO:0007669"/>
    <property type="project" value="UniProtKB-UniRule"/>
</dbReference>
<keyword evidence="7" id="KW-1185">Reference proteome</keyword>
<evidence type="ECO:0000313" key="6">
    <source>
        <dbReference type="EMBL" id="MTH52450.1"/>
    </source>
</evidence>
<sequence>MSKIPNGFEVIELFESFSPRKYAVEGDKVGLQIGTLNKQVEVVMTALDVTDAVVEEAIAMNADLIIAHHPPIFRPLKALRTDQPAGRLLEKCIKNDIAIYAAHTNLDVAEGGVNDLLARALNLQNTKVLSPTYEEKLKKLAVYVPAEHAEAVREAVGGAGAGKIGKYSHCSFSSEGRGTFLPLEGSSPFIGDPGRLERAEEVKLETVFPASIEKKVLTAMLKAHPYEEAAYDVYELDQKGLEMGLGRIGSLEREMTLGEFSDVVKKAFDVDSVRVVGDLHAKVKTCAVLGGDGNKYWMDAKFSGADVFVTGDIYYHTAHDAMMAGLHMIDPGHNIEKVMKQGVTDLLLSLCEEKKFEVSIVPSVIDTDPFTFM</sequence>
<dbReference type="Pfam" id="PF01784">
    <property type="entry name" value="DUF34_NIF3"/>
    <property type="match status" value="1"/>
</dbReference>
<feature type="binding site" evidence="5">
    <location>
        <position position="69"/>
    </location>
    <ligand>
        <name>a divalent metal cation</name>
        <dbReference type="ChEBI" id="CHEBI:60240"/>
        <label>1</label>
    </ligand>
</feature>
<dbReference type="PIRSF" id="PIRSF037489">
    <property type="entry name" value="UCP037489_NIF3_YqfO"/>
    <property type="match status" value="1"/>
</dbReference>
<comment type="caution">
    <text evidence="6">The sequence shown here is derived from an EMBL/GenBank/DDBJ whole genome shotgun (WGS) entry which is preliminary data.</text>
</comment>
<keyword evidence="3 4" id="KW-0479">Metal-binding</keyword>
<dbReference type="FunFam" id="3.30.70.120:FF:000006">
    <property type="entry name" value="GTP cyclohydrolase 1 type 2 homolog"/>
    <property type="match status" value="1"/>
</dbReference>
<proteinExistence type="inferred from homology"/>
<dbReference type="Gene3D" id="3.40.1390.30">
    <property type="entry name" value="NIF3 (NGG1p interacting factor 3)-like"/>
    <property type="match status" value="1"/>
</dbReference>
<dbReference type="InterPro" id="IPR017221">
    <property type="entry name" value="DUF34/NIF3_bac"/>
</dbReference>
<dbReference type="PANTHER" id="PTHR13799">
    <property type="entry name" value="NGG1 INTERACTING FACTOR 3"/>
    <property type="match status" value="1"/>
</dbReference>
<evidence type="ECO:0000256" key="5">
    <source>
        <dbReference type="PIRSR" id="PIRSR602678-1"/>
    </source>
</evidence>
<dbReference type="AlphaFoldDB" id="A0A7X2S389"/>
<feature type="binding site" evidence="5">
    <location>
        <position position="336"/>
    </location>
    <ligand>
        <name>a divalent metal cation</name>
        <dbReference type="ChEBI" id="CHEBI:60240"/>
        <label>1</label>
    </ligand>
</feature>
<dbReference type="PANTHER" id="PTHR13799:SF14">
    <property type="entry name" value="GTP CYCLOHYDROLASE 1 TYPE 2 HOMOLOG"/>
    <property type="match status" value="1"/>
</dbReference>